<reference evidence="1 2" key="1">
    <citation type="submission" date="2016-10" db="EMBL/GenBank/DDBJ databases">
        <authorList>
            <person name="Varghese N."/>
            <person name="Submissions S."/>
        </authorList>
    </citation>
    <scope>NUCLEOTIDE SEQUENCE [LARGE SCALE GENOMIC DNA]</scope>
    <source>
        <strain evidence="1 2">DSM 2094</strain>
    </source>
</reference>
<evidence type="ECO:0000313" key="1">
    <source>
        <dbReference type="EMBL" id="SFI09845.1"/>
    </source>
</evidence>
<protein>
    <submittedName>
        <fullName evidence="1">Uncharacterized protein</fullName>
    </submittedName>
</protein>
<dbReference type="AlphaFoldDB" id="A0AB38BKM5"/>
<feature type="non-terminal residue" evidence="1">
    <location>
        <position position="1"/>
    </location>
</feature>
<dbReference type="EMBL" id="FOQC01000050">
    <property type="protein sequence ID" value="SFI09845.1"/>
    <property type="molecule type" value="Genomic_DNA"/>
</dbReference>
<organism evidence="1 2">
    <name type="scientific">Trichococcus flocculiformis</name>
    <dbReference type="NCBI Taxonomy" id="82803"/>
    <lineage>
        <taxon>Bacteria</taxon>
        <taxon>Bacillati</taxon>
        <taxon>Bacillota</taxon>
        <taxon>Bacilli</taxon>
        <taxon>Lactobacillales</taxon>
        <taxon>Carnobacteriaceae</taxon>
        <taxon>Trichococcus</taxon>
    </lineage>
</organism>
<gene>
    <name evidence="1" type="ORF">SAMN04488507_10501</name>
</gene>
<accession>A0AB38BKM5</accession>
<evidence type="ECO:0000313" key="2">
    <source>
        <dbReference type="Proteomes" id="UP000199686"/>
    </source>
</evidence>
<comment type="caution">
    <text evidence="1">The sequence shown here is derived from an EMBL/GenBank/DDBJ whole genome shotgun (WGS) entry which is preliminary data.</text>
</comment>
<dbReference type="Proteomes" id="UP000199686">
    <property type="component" value="Unassembled WGS sequence"/>
</dbReference>
<proteinExistence type="predicted"/>
<sequence length="39" mass="4477">GGWQVVFVVNPVKSTKKYKIERLAELNFDSTLVIKEVIK</sequence>
<name>A0AB38BKM5_9LACT</name>